<feature type="non-terminal residue" evidence="1">
    <location>
        <position position="1"/>
    </location>
</feature>
<dbReference type="Proteomes" id="UP001303115">
    <property type="component" value="Unassembled WGS sequence"/>
</dbReference>
<protein>
    <submittedName>
        <fullName evidence="1">Uncharacterized protein</fullName>
    </submittedName>
</protein>
<dbReference type="EMBL" id="MU854997">
    <property type="protein sequence ID" value="KAK4031201.1"/>
    <property type="molecule type" value="Genomic_DNA"/>
</dbReference>
<gene>
    <name evidence="1" type="ORF">C8A01DRAFT_21547</name>
</gene>
<sequence>IEILVLRFYLPKGKGNLSINVILTELGLLYLASSCINNIIGAPSTANILINLRTRADITEKKVNNILR</sequence>
<reference evidence="2" key="1">
    <citation type="journal article" date="2023" name="Mol. Phylogenet. Evol.">
        <title>Genome-scale phylogeny and comparative genomics of the fungal order Sordariales.</title>
        <authorList>
            <person name="Hensen N."/>
            <person name="Bonometti L."/>
            <person name="Westerberg I."/>
            <person name="Brannstrom I.O."/>
            <person name="Guillou S."/>
            <person name="Cros-Aarteil S."/>
            <person name="Calhoun S."/>
            <person name="Haridas S."/>
            <person name="Kuo A."/>
            <person name="Mondo S."/>
            <person name="Pangilinan J."/>
            <person name="Riley R."/>
            <person name="LaButti K."/>
            <person name="Andreopoulos B."/>
            <person name="Lipzen A."/>
            <person name="Chen C."/>
            <person name="Yan M."/>
            <person name="Daum C."/>
            <person name="Ng V."/>
            <person name="Clum A."/>
            <person name="Steindorff A."/>
            <person name="Ohm R.A."/>
            <person name="Martin F."/>
            <person name="Silar P."/>
            <person name="Natvig D.O."/>
            <person name="Lalanne C."/>
            <person name="Gautier V."/>
            <person name="Ament-Velasquez S.L."/>
            <person name="Kruys A."/>
            <person name="Hutchinson M.I."/>
            <person name="Powell A.J."/>
            <person name="Barry K."/>
            <person name="Miller A.N."/>
            <person name="Grigoriev I.V."/>
            <person name="Debuchy R."/>
            <person name="Gladieux P."/>
            <person name="Hiltunen Thoren M."/>
            <person name="Johannesson H."/>
        </authorList>
    </citation>
    <scope>NUCLEOTIDE SEQUENCE [LARGE SCALE GENOMIC DNA]</scope>
    <source>
        <strain evidence="2">CBS 284.82</strain>
    </source>
</reference>
<comment type="caution">
    <text evidence="1">The sequence shown here is derived from an EMBL/GenBank/DDBJ whole genome shotgun (WGS) entry which is preliminary data.</text>
</comment>
<proteinExistence type="predicted"/>
<accession>A0AAN6P3R6</accession>
<dbReference type="AlphaFoldDB" id="A0AAN6P3R6"/>
<evidence type="ECO:0000313" key="2">
    <source>
        <dbReference type="Proteomes" id="UP001303115"/>
    </source>
</evidence>
<organism evidence="1 2">
    <name type="scientific">Parachaetomium inaequale</name>
    <dbReference type="NCBI Taxonomy" id="2588326"/>
    <lineage>
        <taxon>Eukaryota</taxon>
        <taxon>Fungi</taxon>
        <taxon>Dikarya</taxon>
        <taxon>Ascomycota</taxon>
        <taxon>Pezizomycotina</taxon>
        <taxon>Sordariomycetes</taxon>
        <taxon>Sordariomycetidae</taxon>
        <taxon>Sordariales</taxon>
        <taxon>Chaetomiaceae</taxon>
        <taxon>Parachaetomium</taxon>
    </lineage>
</organism>
<evidence type="ECO:0000313" key="1">
    <source>
        <dbReference type="EMBL" id="KAK4031201.1"/>
    </source>
</evidence>
<keyword evidence="2" id="KW-1185">Reference proteome</keyword>
<name>A0AAN6P3R6_9PEZI</name>